<dbReference type="GO" id="GO:0016020">
    <property type="term" value="C:membrane"/>
    <property type="evidence" value="ECO:0007669"/>
    <property type="project" value="UniProtKB-SubCell"/>
</dbReference>
<dbReference type="GO" id="GO:0042171">
    <property type="term" value="F:lysophosphatidic acid acyltransferase activity"/>
    <property type="evidence" value="ECO:0007669"/>
    <property type="project" value="TreeGrafter"/>
</dbReference>
<protein>
    <recommendedName>
        <fullName evidence="16">Phospholipid/glycerol acyltransferase domain-containing protein</fullName>
    </recommendedName>
</protein>
<name>A0A6H5IU62_9HYME</name>
<comment type="subcellular location">
    <subcellularLocation>
        <location evidence="1">Membrane</location>
    </subcellularLocation>
</comment>
<dbReference type="InterPro" id="IPR002123">
    <property type="entry name" value="Plipid/glycerol_acylTrfase"/>
</dbReference>
<organism evidence="17 18">
    <name type="scientific">Trichogramma brassicae</name>
    <dbReference type="NCBI Taxonomy" id="86971"/>
    <lineage>
        <taxon>Eukaryota</taxon>
        <taxon>Metazoa</taxon>
        <taxon>Ecdysozoa</taxon>
        <taxon>Arthropoda</taxon>
        <taxon>Hexapoda</taxon>
        <taxon>Insecta</taxon>
        <taxon>Pterygota</taxon>
        <taxon>Neoptera</taxon>
        <taxon>Endopterygota</taxon>
        <taxon>Hymenoptera</taxon>
        <taxon>Apocrita</taxon>
        <taxon>Proctotrupomorpha</taxon>
        <taxon>Chalcidoidea</taxon>
        <taxon>Trichogrammatidae</taxon>
        <taxon>Trichogramma</taxon>
    </lineage>
</organism>
<evidence type="ECO:0000256" key="6">
    <source>
        <dbReference type="ARBA" id="ARBA00022692"/>
    </source>
</evidence>
<keyword evidence="12" id="KW-0012">Acyltransferase</keyword>
<evidence type="ECO:0000313" key="17">
    <source>
        <dbReference type="EMBL" id="CAB0040922.1"/>
    </source>
</evidence>
<dbReference type="Proteomes" id="UP000479190">
    <property type="component" value="Unassembled WGS sequence"/>
</dbReference>
<proteinExistence type="inferred from homology"/>
<dbReference type="AlphaFoldDB" id="A0A6H5IU62"/>
<dbReference type="GO" id="GO:0008654">
    <property type="term" value="P:phospholipid biosynthetic process"/>
    <property type="evidence" value="ECO:0007669"/>
    <property type="project" value="UniProtKB-KW"/>
</dbReference>
<keyword evidence="5" id="KW-0808">Transferase</keyword>
<evidence type="ECO:0000256" key="10">
    <source>
        <dbReference type="ARBA" id="ARBA00023209"/>
    </source>
</evidence>
<evidence type="ECO:0000256" key="7">
    <source>
        <dbReference type="ARBA" id="ARBA00022989"/>
    </source>
</evidence>
<dbReference type="Pfam" id="PF01553">
    <property type="entry name" value="Acyltransferase"/>
    <property type="match status" value="1"/>
</dbReference>
<dbReference type="SMART" id="SM00563">
    <property type="entry name" value="PlsC"/>
    <property type="match status" value="1"/>
</dbReference>
<keyword evidence="4" id="KW-0444">Lipid biosynthesis</keyword>
<keyword evidence="6 15" id="KW-0812">Transmembrane</keyword>
<evidence type="ECO:0000256" key="12">
    <source>
        <dbReference type="ARBA" id="ARBA00023315"/>
    </source>
</evidence>
<dbReference type="OrthoDB" id="272512at2759"/>
<dbReference type="PANTHER" id="PTHR23063">
    <property type="entry name" value="PHOSPHOLIPID ACYLTRANSFERASE"/>
    <property type="match status" value="1"/>
</dbReference>
<evidence type="ECO:0000256" key="2">
    <source>
        <dbReference type="ARBA" id="ARBA00005189"/>
    </source>
</evidence>
<keyword evidence="10" id="KW-0594">Phospholipid biosynthesis</keyword>
<evidence type="ECO:0000256" key="3">
    <source>
        <dbReference type="ARBA" id="ARBA00008655"/>
    </source>
</evidence>
<feature type="compositionally biased region" description="Basic and acidic residues" evidence="14">
    <location>
        <begin position="24"/>
        <end position="35"/>
    </location>
</feature>
<evidence type="ECO:0000256" key="15">
    <source>
        <dbReference type="SAM" id="Phobius"/>
    </source>
</evidence>
<keyword evidence="7 15" id="KW-1133">Transmembrane helix</keyword>
<dbReference type="GO" id="GO:0008374">
    <property type="term" value="F:O-acyltransferase activity"/>
    <property type="evidence" value="ECO:0007669"/>
    <property type="project" value="InterPro"/>
</dbReference>
<dbReference type="GO" id="GO:0005783">
    <property type="term" value="C:endoplasmic reticulum"/>
    <property type="evidence" value="ECO:0007669"/>
    <property type="project" value="TreeGrafter"/>
</dbReference>
<evidence type="ECO:0000256" key="14">
    <source>
        <dbReference type="SAM" id="MobiDB-lite"/>
    </source>
</evidence>
<comment type="pathway">
    <text evidence="13">Phospholipid metabolism.</text>
</comment>
<evidence type="ECO:0000256" key="8">
    <source>
        <dbReference type="ARBA" id="ARBA00023098"/>
    </source>
</evidence>
<feature type="transmembrane region" description="Helical" evidence="15">
    <location>
        <begin position="84"/>
        <end position="107"/>
    </location>
</feature>
<evidence type="ECO:0000256" key="4">
    <source>
        <dbReference type="ARBA" id="ARBA00022516"/>
    </source>
</evidence>
<evidence type="ECO:0000256" key="9">
    <source>
        <dbReference type="ARBA" id="ARBA00023136"/>
    </source>
</evidence>
<comment type="pathway">
    <text evidence="2">Lipid metabolism.</text>
</comment>
<gene>
    <name evidence="17" type="ORF">TBRA_LOCUS12613</name>
</gene>
<comment type="similarity">
    <text evidence="3">Belongs to the 1-acyl-sn-glycerol-3-phosphate acyltransferase family.</text>
</comment>
<dbReference type="PANTHER" id="PTHR23063:SF52">
    <property type="entry name" value="LYSOPHOSPHATIDYLCHOLINE ACYLTRANSFERASE"/>
    <property type="match status" value="1"/>
</dbReference>
<reference evidence="17 18" key="1">
    <citation type="submission" date="2020-02" db="EMBL/GenBank/DDBJ databases">
        <authorList>
            <person name="Ferguson B K."/>
        </authorList>
    </citation>
    <scope>NUCLEOTIDE SEQUENCE [LARGE SCALE GENOMIC DNA]</scope>
</reference>
<keyword evidence="8" id="KW-0443">Lipid metabolism</keyword>
<keyword evidence="18" id="KW-1185">Reference proteome</keyword>
<evidence type="ECO:0000256" key="5">
    <source>
        <dbReference type="ARBA" id="ARBA00022679"/>
    </source>
</evidence>
<accession>A0A6H5IU62</accession>
<feature type="domain" description="Phospholipid/glycerol acyltransferase" evidence="16">
    <location>
        <begin position="158"/>
        <end position="269"/>
    </location>
</feature>
<evidence type="ECO:0000256" key="11">
    <source>
        <dbReference type="ARBA" id="ARBA00023264"/>
    </source>
</evidence>
<evidence type="ECO:0000259" key="16">
    <source>
        <dbReference type="SMART" id="SM00563"/>
    </source>
</evidence>
<feature type="region of interest" description="Disordered" evidence="14">
    <location>
        <begin position="24"/>
        <end position="51"/>
    </location>
</feature>
<keyword evidence="9 15" id="KW-0472">Membrane</keyword>
<dbReference type="InterPro" id="IPR045252">
    <property type="entry name" value="LPCAT1-like"/>
</dbReference>
<evidence type="ECO:0000313" key="18">
    <source>
        <dbReference type="Proteomes" id="UP000479190"/>
    </source>
</evidence>
<sequence>MRYRNEEIIERVVTSDEIINEAENGKLRSATKDNAETNYEQQQQQQQQEPVSSDIINPFVHRLELETTYEKIKTLVLTVTLLPIRLALITALVIIAWLLACVGLHGLSEEDLRRAPLKGWRRELRTLVCSIMRVFFICGGFCHVRVKGRQATNKEAPILALAPHSTFFDSLPVIVLGGPSIVAKAEVSRLPFFGKLINYTQPVYVWRDDPNSRQNTVKEIIERATSKEDWPQVMIFPEGTCTNRSCLITFKSGAFYPGVPVQPVCIKYPNKLDTVTWTWEGPGALKILWLTLTQWNSMCEIEFLPVYKPSEAEKLDPKLYANNVRRLMAKTLGVPVSDYTYDDCKVISKAQHLHIPHASTIVELYKLRSKLGLLKENTEEELVIKKCQRFPELVDYPKFVRLLKLDENNTAAQHLFKINDKVCSSDPTYHLNAQELRKALHMSLSLNADDSDRIFQQIQRDQNCTTVNHDQVLAVMSTRPEFSHLFHESNELKRKKKSI</sequence>
<dbReference type="SUPFAM" id="SSF69593">
    <property type="entry name" value="Glycerol-3-phosphate (1)-acyltransferase"/>
    <property type="match status" value="1"/>
</dbReference>
<dbReference type="EMBL" id="CADCXV010001072">
    <property type="protein sequence ID" value="CAB0040922.1"/>
    <property type="molecule type" value="Genomic_DNA"/>
</dbReference>
<evidence type="ECO:0000256" key="13">
    <source>
        <dbReference type="ARBA" id="ARBA00025707"/>
    </source>
</evidence>
<evidence type="ECO:0000256" key="1">
    <source>
        <dbReference type="ARBA" id="ARBA00004370"/>
    </source>
</evidence>
<dbReference type="CDD" id="cd07991">
    <property type="entry name" value="LPLAT_LPCAT1-like"/>
    <property type="match status" value="1"/>
</dbReference>
<keyword evidence="11" id="KW-1208">Phospholipid metabolism</keyword>